<dbReference type="PANTHER" id="PTHR31218">
    <property type="entry name" value="WAT1-RELATED PROTEIN"/>
    <property type="match status" value="1"/>
</dbReference>
<evidence type="ECO:0000256" key="2">
    <source>
        <dbReference type="ARBA" id="ARBA00007635"/>
    </source>
</evidence>
<evidence type="ECO:0000313" key="8">
    <source>
        <dbReference type="EMBL" id="AFK41997.1"/>
    </source>
</evidence>
<dbReference type="InterPro" id="IPR000620">
    <property type="entry name" value="EamA_dom"/>
</dbReference>
<dbReference type="InterPro" id="IPR030184">
    <property type="entry name" value="WAT1-related"/>
</dbReference>
<feature type="transmembrane region" description="Helical" evidence="6">
    <location>
        <begin position="247"/>
        <end position="268"/>
    </location>
</feature>
<name>I3SP05_LOTJA</name>
<evidence type="ECO:0000256" key="4">
    <source>
        <dbReference type="ARBA" id="ARBA00022989"/>
    </source>
</evidence>
<organism evidence="8">
    <name type="scientific">Lotus japonicus</name>
    <name type="common">Lotus corniculatus var. japonicus</name>
    <dbReference type="NCBI Taxonomy" id="34305"/>
    <lineage>
        <taxon>Eukaryota</taxon>
        <taxon>Viridiplantae</taxon>
        <taxon>Streptophyta</taxon>
        <taxon>Embryophyta</taxon>
        <taxon>Tracheophyta</taxon>
        <taxon>Spermatophyta</taxon>
        <taxon>Magnoliopsida</taxon>
        <taxon>eudicotyledons</taxon>
        <taxon>Gunneridae</taxon>
        <taxon>Pentapetalae</taxon>
        <taxon>rosids</taxon>
        <taxon>fabids</taxon>
        <taxon>Fabales</taxon>
        <taxon>Fabaceae</taxon>
        <taxon>Papilionoideae</taxon>
        <taxon>50 kb inversion clade</taxon>
        <taxon>NPAAA clade</taxon>
        <taxon>Hologalegina</taxon>
        <taxon>robinioid clade</taxon>
        <taxon>Loteae</taxon>
        <taxon>Lotus</taxon>
    </lineage>
</organism>
<dbReference type="AlphaFoldDB" id="I3SP05"/>
<sequence>MVSEGVTVTTAMVATQLLEVGLNTLVKSATDSGLSNYVFIVYSNLLALCFLLPATILHHRKSAPPPIPSSILRRIFLLSCLSTAVQTLLYNGIGYSSPTLASAMIDLVPAFTFTLAVISRMENLNLKLHSSQAKIVGTLVSIAGALILTLYQGMPIIRGSMQNLVLGGSGTYLSVQSNWILGGFLLATACFIVSVLYIVQTWIMREYPEELVVTTVCCSMVVVLSAIVGLIAEGTSRAWILRPDKELVAVCYSAIFVVTMRSVVYAWAFRKKGPIYVAMFSPLGMVIAVVLGVLFLGDILYLGSLIGAVIIAIGFYGVIWAQAQEENDFASSSSSAPLIYSKGIDA</sequence>
<dbReference type="InterPro" id="IPR037185">
    <property type="entry name" value="EmrE-like"/>
</dbReference>
<evidence type="ECO:0000259" key="7">
    <source>
        <dbReference type="Pfam" id="PF00892"/>
    </source>
</evidence>
<feature type="transmembrane region" description="Helical" evidence="6">
    <location>
        <begin position="301"/>
        <end position="321"/>
    </location>
</feature>
<evidence type="ECO:0000256" key="5">
    <source>
        <dbReference type="ARBA" id="ARBA00023136"/>
    </source>
</evidence>
<feature type="transmembrane region" description="Helical" evidence="6">
    <location>
        <begin position="177"/>
        <end position="199"/>
    </location>
</feature>
<dbReference type="GO" id="GO:0016020">
    <property type="term" value="C:membrane"/>
    <property type="evidence" value="ECO:0007669"/>
    <property type="project" value="UniProtKB-SubCell"/>
</dbReference>
<feature type="transmembrane region" description="Helical" evidence="6">
    <location>
        <begin position="211"/>
        <end position="232"/>
    </location>
</feature>
<feature type="transmembrane region" description="Helical" evidence="6">
    <location>
        <begin position="99"/>
        <end position="118"/>
    </location>
</feature>
<feature type="transmembrane region" description="Helical" evidence="6">
    <location>
        <begin position="139"/>
        <end position="157"/>
    </location>
</feature>
<dbReference type="GO" id="GO:0022857">
    <property type="term" value="F:transmembrane transporter activity"/>
    <property type="evidence" value="ECO:0007669"/>
    <property type="project" value="InterPro"/>
</dbReference>
<dbReference type="SUPFAM" id="SSF103481">
    <property type="entry name" value="Multidrug resistance efflux transporter EmrE"/>
    <property type="match status" value="2"/>
</dbReference>
<evidence type="ECO:0000256" key="3">
    <source>
        <dbReference type="ARBA" id="ARBA00022692"/>
    </source>
</evidence>
<protein>
    <recommendedName>
        <fullName evidence="6">WAT1-related protein</fullName>
    </recommendedName>
</protein>
<evidence type="ECO:0000256" key="6">
    <source>
        <dbReference type="RuleBase" id="RU363077"/>
    </source>
</evidence>
<feature type="transmembrane region" description="Helical" evidence="6">
    <location>
        <begin position="75"/>
        <end position="93"/>
    </location>
</feature>
<comment type="subcellular location">
    <subcellularLocation>
        <location evidence="1 6">Membrane</location>
        <topology evidence="1 6">Multi-pass membrane protein</topology>
    </subcellularLocation>
</comment>
<accession>I3SP05</accession>
<reference evidence="8" key="1">
    <citation type="submission" date="2012-05" db="EMBL/GenBank/DDBJ databases">
        <authorList>
            <person name="Krishnakumar V."/>
            <person name="Cheung F."/>
            <person name="Xiao Y."/>
            <person name="Chan A."/>
            <person name="Moskal W.A."/>
            <person name="Town C.D."/>
        </authorList>
    </citation>
    <scope>NUCLEOTIDE SEQUENCE</scope>
</reference>
<keyword evidence="4 6" id="KW-1133">Transmembrane helix</keyword>
<keyword evidence="5 6" id="KW-0472">Membrane</keyword>
<keyword evidence="3 6" id="KW-0812">Transmembrane</keyword>
<comment type="similarity">
    <text evidence="2 6">Belongs to the drug/metabolite transporter (DMT) superfamily. Plant drug/metabolite exporter (P-DME) (TC 2.A.7.4) family.</text>
</comment>
<feature type="domain" description="EamA" evidence="7">
    <location>
        <begin position="182"/>
        <end position="319"/>
    </location>
</feature>
<proteinExistence type="evidence at transcript level"/>
<feature type="transmembrane region" description="Helical" evidence="6">
    <location>
        <begin position="275"/>
        <end position="295"/>
    </location>
</feature>
<dbReference type="EMBL" id="BT142203">
    <property type="protein sequence ID" value="AFK41997.1"/>
    <property type="molecule type" value="mRNA"/>
</dbReference>
<feature type="domain" description="EamA" evidence="7">
    <location>
        <begin position="27"/>
        <end position="149"/>
    </location>
</feature>
<evidence type="ECO:0000256" key="1">
    <source>
        <dbReference type="ARBA" id="ARBA00004141"/>
    </source>
</evidence>
<feature type="transmembrane region" description="Helical" evidence="6">
    <location>
        <begin position="34"/>
        <end position="54"/>
    </location>
</feature>
<dbReference type="Pfam" id="PF00892">
    <property type="entry name" value="EamA"/>
    <property type="match status" value="2"/>
</dbReference>